<accession>A0A8J4E7W9</accession>
<proteinExistence type="predicted"/>
<name>A0A8J4E7W9_9ACTN</name>
<protein>
    <submittedName>
        <fullName evidence="1">Uncharacterized protein</fullName>
    </submittedName>
</protein>
<reference evidence="1" key="1">
    <citation type="submission" date="2021-01" db="EMBL/GenBank/DDBJ databases">
        <title>Whole genome shotgun sequence of Virgisporangium aurantiacum NBRC 16421.</title>
        <authorList>
            <person name="Komaki H."/>
            <person name="Tamura T."/>
        </authorList>
    </citation>
    <scope>NUCLEOTIDE SEQUENCE</scope>
    <source>
        <strain evidence="1">NBRC 16421</strain>
    </source>
</reference>
<dbReference type="RefSeq" id="WP_204015098.1">
    <property type="nucleotide sequence ID" value="NZ_BOPG01000148.1"/>
</dbReference>
<organism evidence="1 2">
    <name type="scientific">Virgisporangium aurantiacum</name>
    <dbReference type="NCBI Taxonomy" id="175570"/>
    <lineage>
        <taxon>Bacteria</taxon>
        <taxon>Bacillati</taxon>
        <taxon>Actinomycetota</taxon>
        <taxon>Actinomycetes</taxon>
        <taxon>Micromonosporales</taxon>
        <taxon>Micromonosporaceae</taxon>
        <taxon>Virgisporangium</taxon>
    </lineage>
</organism>
<sequence length="130" mass="14509">MGYAFTMDEPSDDMATPCGFSNYQMNYVRLVMLWVSVIDGDGYKAHNWPEFPICDRTLPAGEFDGVGGRISAAGAAFIAERLRQALETYAVEDVLDFFDDHPGGPEVRSWVEEFAGFNEQAAQRDGYHLV</sequence>
<keyword evidence="2" id="KW-1185">Reference proteome</keyword>
<comment type="caution">
    <text evidence="1">The sequence shown here is derived from an EMBL/GenBank/DDBJ whole genome shotgun (WGS) entry which is preliminary data.</text>
</comment>
<evidence type="ECO:0000313" key="2">
    <source>
        <dbReference type="Proteomes" id="UP000612585"/>
    </source>
</evidence>
<dbReference type="AlphaFoldDB" id="A0A8J4E7W9"/>
<evidence type="ECO:0000313" key="1">
    <source>
        <dbReference type="EMBL" id="GIJ65006.1"/>
    </source>
</evidence>
<dbReference type="Proteomes" id="UP000612585">
    <property type="component" value="Unassembled WGS sequence"/>
</dbReference>
<dbReference type="EMBL" id="BOPG01000148">
    <property type="protein sequence ID" value="GIJ65006.1"/>
    <property type="molecule type" value="Genomic_DNA"/>
</dbReference>
<gene>
    <name evidence="1" type="ORF">Vau01_125220</name>
</gene>